<proteinExistence type="predicted"/>
<feature type="region of interest" description="Disordered" evidence="1">
    <location>
        <begin position="625"/>
        <end position="657"/>
    </location>
</feature>
<dbReference type="InterPro" id="IPR026797">
    <property type="entry name" value="HAUS_6"/>
</dbReference>
<name>A0A8B9L042_ASTMX</name>
<organism evidence="3 4">
    <name type="scientific">Astyanax mexicanus</name>
    <name type="common">Blind cave fish</name>
    <name type="synonym">Astyanax fasciatus mexicanus</name>
    <dbReference type="NCBI Taxonomy" id="7994"/>
    <lineage>
        <taxon>Eukaryota</taxon>
        <taxon>Metazoa</taxon>
        <taxon>Chordata</taxon>
        <taxon>Craniata</taxon>
        <taxon>Vertebrata</taxon>
        <taxon>Euteleostomi</taxon>
        <taxon>Actinopterygii</taxon>
        <taxon>Neopterygii</taxon>
        <taxon>Teleostei</taxon>
        <taxon>Ostariophysi</taxon>
        <taxon>Characiformes</taxon>
        <taxon>Characoidei</taxon>
        <taxon>Acestrorhamphidae</taxon>
        <taxon>Acestrorhamphinae</taxon>
        <taxon>Astyanax</taxon>
    </lineage>
</organism>
<dbReference type="AlphaFoldDB" id="A0A8B9L042"/>
<evidence type="ECO:0000256" key="1">
    <source>
        <dbReference type="SAM" id="MobiDB-lite"/>
    </source>
</evidence>
<feature type="domain" description="HAUS augmin-like complex subunit 6 N-terminal" evidence="2">
    <location>
        <begin position="13"/>
        <end position="267"/>
    </location>
</feature>
<feature type="compositionally biased region" description="Polar residues" evidence="1">
    <location>
        <begin position="643"/>
        <end position="653"/>
    </location>
</feature>
<dbReference type="PANTHER" id="PTHR16151">
    <property type="entry name" value="HAUS AUGMIN-LIKE COMPLEX SUBUNIT 6"/>
    <property type="match status" value="1"/>
</dbReference>
<dbReference type="Ensembl" id="ENSAMXT00005048193.1">
    <property type="protein sequence ID" value="ENSAMXP00005044368.1"/>
    <property type="gene ID" value="ENSAMXG00005020563.1"/>
</dbReference>
<dbReference type="GO" id="GO:0070652">
    <property type="term" value="C:HAUS complex"/>
    <property type="evidence" value="ECO:0007669"/>
    <property type="project" value="InterPro"/>
</dbReference>
<reference evidence="3" key="1">
    <citation type="submission" date="2025-08" db="UniProtKB">
        <authorList>
            <consortium name="Ensembl"/>
        </authorList>
    </citation>
    <scope>IDENTIFICATION</scope>
</reference>
<accession>A0A8B9L042</accession>
<dbReference type="PANTHER" id="PTHR16151:SF2">
    <property type="entry name" value="HAUS AUGMIN-LIKE COMPLEX SUBUNIT 6"/>
    <property type="match status" value="1"/>
</dbReference>
<protein>
    <submittedName>
        <fullName evidence="3">HAUS augmin like complex subunit 6</fullName>
    </submittedName>
</protein>
<sequence>MMSHLQEANGKYLWWFLQSLEFHLDGSADKSKHLNLGMNMFDKPNKEAFYIVTHFLFKKLNPSRTLDVFRHCWPILNRKHDAEFRKVAFGWLQEIANEEGSSFPKVVASHLLSPSGPRFVNLMLHLAKHVMVKLMKTYTTDGTWVPEAAAVPASNPDLLMKRCQMVKRHFERASVAQDSLIQDYQKRARLVINITVFSTEKEFWKVVLVFELIRIFLVSFRYLEKSLKSHKAEEVNYIDLLKKYENTVDLEGESLSKTHHKVQILWAEIDKSLSGLEGEHRILDSVIQGNVDQYALDGKDICVKIPAILLERMERLSHQTSIGSLYEGGQPVLLRLLELLNVVLSILSEERAKVSCPSLQLNQQTLQEQALLMRRSKETLKNMRRNLAKGDIPQTKNTIKKLEVDWEKKWAECLRHTSLISFLNEDPVLDFISPMAPLSFEPATEASFKASIFSQYPAKLPESVDQTLKEKTSSKNEDVNTEVDFSRSISAMDKTEDLLFSSCFASPRCTSPYMARPGTPTGSAKAPAFAPTPSPFQTSNGRNFTSQTKTSALKPRAQIMELEYDNLASQFAEAVAMSPLDGRRSGMELEQLLNTLSDPFTTKKQLPRTPESLLMDVRASWRKAVEEGKTEKKHEKKHENDSDSVLRTPSTDLRNPKPVFLSASESVGPLPCSSPPFQQEASAHSTITWDSTQLEALGQNSSNIIELSIAQETFPEMEDDFSFNCGGDELQEVESEREDIELVLPPVILHSPEEAEPALQVARKRLATLGESPFIAACREMEAEVLPSAGRKSFGLSNCSGEKVFSLDLEQLEGFSSPLREELTLPNLVTFSPMDEF</sequence>
<dbReference type="Proteomes" id="UP000694621">
    <property type="component" value="Unplaced"/>
</dbReference>
<dbReference type="GO" id="GO:1990498">
    <property type="term" value="C:mitotic spindle microtubule"/>
    <property type="evidence" value="ECO:0007669"/>
    <property type="project" value="TreeGrafter"/>
</dbReference>
<dbReference type="GO" id="GO:0051225">
    <property type="term" value="P:spindle assembly"/>
    <property type="evidence" value="ECO:0007669"/>
    <property type="project" value="InterPro"/>
</dbReference>
<feature type="compositionally biased region" description="Polar residues" evidence="1">
    <location>
        <begin position="535"/>
        <end position="551"/>
    </location>
</feature>
<evidence type="ECO:0000259" key="2">
    <source>
        <dbReference type="Pfam" id="PF14661"/>
    </source>
</evidence>
<dbReference type="Pfam" id="PF14661">
    <property type="entry name" value="HAUS6_N"/>
    <property type="match status" value="1"/>
</dbReference>
<dbReference type="InterPro" id="IPR028163">
    <property type="entry name" value="HAUS_6_N"/>
</dbReference>
<feature type="compositionally biased region" description="Basic and acidic residues" evidence="1">
    <location>
        <begin position="625"/>
        <end position="641"/>
    </location>
</feature>
<feature type="region of interest" description="Disordered" evidence="1">
    <location>
        <begin position="518"/>
        <end position="551"/>
    </location>
</feature>
<evidence type="ECO:0000313" key="4">
    <source>
        <dbReference type="Proteomes" id="UP000694621"/>
    </source>
</evidence>
<evidence type="ECO:0000313" key="3">
    <source>
        <dbReference type="Ensembl" id="ENSAMXP00005044368.1"/>
    </source>
</evidence>
<dbReference type="GO" id="GO:0008017">
    <property type="term" value="F:microtubule binding"/>
    <property type="evidence" value="ECO:0007669"/>
    <property type="project" value="TreeGrafter"/>
</dbReference>